<evidence type="ECO:0000256" key="1">
    <source>
        <dbReference type="ARBA" id="ARBA00023267"/>
    </source>
</evidence>
<dbReference type="PANTHER" id="PTHR45266:SF3">
    <property type="entry name" value="OXALOACETATE DECARBOXYLASE ALPHA CHAIN"/>
    <property type="match status" value="1"/>
</dbReference>
<gene>
    <name evidence="4" type="ORF">SAMN04488695_10458</name>
</gene>
<protein>
    <submittedName>
        <fullName evidence="4">Biotin-requiring enzyme</fullName>
    </submittedName>
</protein>
<reference evidence="4 5" key="1">
    <citation type="submission" date="2016-10" db="EMBL/GenBank/DDBJ databases">
        <authorList>
            <person name="de Groot N.N."/>
        </authorList>
    </citation>
    <scope>NUCLEOTIDE SEQUENCE [LARGE SCALE GENOMIC DNA]</scope>
    <source>
        <strain evidence="4 5">ML2</strain>
    </source>
</reference>
<feature type="region of interest" description="Disordered" evidence="2">
    <location>
        <begin position="22"/>
        <end position="42"/>
    </location>
</feature>
<feature type="domain" description="Lipoyl-binding" evidence="3">
    <location>
        <begin position="35"/>
        <end position="112"/>
    </location>
</feature>
<accession>A0A1I5B7H4</accession>
<dbReference type="InterPro" id="IPR050709">
    <property type="entry name" value="Biotin_Carboxyl_Carrier/Decarb"/>
</dbReference>
<dbReference type="STRING" id="398199.SAMN05421804_1102"/>
<dbReference type="PROSITE" id="PS00188">
    <property type="entry name" value="BIOTIN"/>
    <property type="match status" value="1"/>
</dbReference>
<organism evidence="4 5">
    <name type="scientific">Proteiniclasticum ruminis</name>
    <dbReference type="NCBI Taxonomy" id="398199"/>
    <lineage>
        <taxon>Bacteria</taxon>
        <taxon>Bacillati</taxon>
        <taxon>Bacillota</taxon>
        <taxon>Clostridia</taxon>
        <taxon>Eubacteriales</taxon>
        <taxon>Clostridiaceae</taxon>
        <taxon>Proteiniclasticum</taxon>
    </lineage>
</organism>
<dbReference type="AlphaFoldDB" id="A0A1I5B7H4"/>
<dbReference type="RefSeq" id="WP_074911809.1">
    <property type="nucleotide sequence ID" value="NZ_FOVK01000004.1"/>
</dbReference>
<dbReference type="FunFam" id="2.40.50.100:FF:000003">
    <property type="entry name" value="Acetyl-CoA carboxylase biotin carboxyl carrier protein"/>
    <property type="match status" value="1"/>
</dbReference>
<dbReference type="eggNOG" id="COG4770">
    <property type="taxonomic scope" value="Bacteria"/>
</dbReference>
<dbReference type="Pfam" id="PF00364">
    <property type="entry name" value="Biotin_lipoyl"/>
    <property type="match status" value="1"/>
</dbReference>
<dbReference type="Gene3D" id="2.40.50.100">
    <property type="match status" value="1"/>
</dbReference>
<dbReference type="PANTHER" id="PTHR45266">
    <property type="entry name" value="OXALOACETATE DECARBOXYLASE ALPHA CHAIN"/>
    <property type="match status" value="1"/>
</dbReference>
<evidence type="ECO:0000313" key="4">
    <source>
        <dbReference type="EMBL" id="SFN70662.1"/>
    </source>
</evidence>
<keyword evidence="1" id="KW-0092">Biotin</keyword>
<dbReference type="EMBL" id="FOVK01000004">
    <property type="protein sequence ID" value="SFN70662.1"/>
    <property type="molecule type" value="Genomic_DNA"/>
</dbReference>
<dbReference type="PROSITE" id="PS50968">
    <property type="entry name" value="BIOTINYL_LIPOYL"/>
    <property type="match status" value="1"/>
</dbReference>
<dbReference type="SUPFAM" id="SSF51230">
    <property type="entry name" value="Single hybrid motif"/>
    <property type="match status" value="1"/>
</dbReference>
<keyword evidence="5" id="KW-1185">Reference proteome</keyword>
<sequence>MKTYKITVNGKVYEVTVEEASANETASVKAAPAAPVSSGSSADEKIEAPIQGTILSMKVQAGSVVKKGQILAILEAMKLENEIVSPFDGTVSSVSAKDGQVVDSGALLLTIAAK</sequence>
<dbReference type="InterPro" id="IPR011053">
    <property type="entry name" value="Single_hybrid_motif"/>
</dbReference>
<dbReference type="InterPro" id="IPR001882">
    <property type="entry name" value="Biotin_BS"/>
</dbReference>
<dbReference type="CDD" id="cd06850">
    <property type="entry name" value="biotinyl_domain"/>
    <property type="match status" value="1"/>
</dbReference>
<evidence type="ECO:0000259" key="3">
    <source>
        <dbReference type="PROSITE" id="PS50968"/>
    </source>
</evidence>
<dbReference type="InterPro" id="IPR000089">
    <property type="entry name" value="Biotin_lipoyl"/>
</dbReference>
<proteinExistence type="predicted"/>
<evidence type="ECO:0000256" key="2">
    <source>
        <dbReference type="SAM" id="MobiDB-lite"/>
    </source>
</evidence>
<feature type="compositionally biased region" description="Low complexity" evidence="2">
    <location>
        <begin position="26"/>
        <end position="41"/>
    </location>
</feature>
<dbReference type="Proteomes" id="UP000181899">
    <property type="component" value="Unassembled WGS sequence"/>
</dbReference>
<name>A0A1I5B7H4_9CLOT</name>
<evidence type="ECO:0000313" key="5">
    <source>
        <dbReference type="Proteomes" id="UP000181899"/>
    </source>
</evidence>
<dbReference type="OrthoDB" id="9812676at2"/>